<dbReference type="EMBL" id="CM039430">
    <property type="protein sequence ID" value="KAI4343477.1"/>
    <property type="molecule type" value="Genomic_DNA"/>
</dbReference>
<proteinExistence type="predicted"/>
<gene>
    <name evidence="1" type="ORF">L6164_010820</name>
</gene>
<evidence type="ECO:0000313" key="1">
    <source>
        <dbReference type="EMBL" id="KAI4343477.1"/>
    </source>
</evidence>
<name>A0ACB9P4H3_BAUVA</name>
<accession>A0ACB9P4H3</accession>
<protein>
    <submittedName>
        <fullName evidence="1">Uncharacterized protein</fullName>
    </submittedName>
</protein>
<reference evidence="1 2" key="1">
    <citation type="journal article" date="2022" name="DNA Res.">
        <title>Chromosomal-level genome assembly of the orchid tree Bauhinia variegata (Leguminosae; Cercidoideae) supports the allotetraploid origin hypothesis of Bauhinia.</title>
        <authorList>
            <person name="Zhong Y."/>
            <person name="Chen Y."/>
            <person name="Zheng D."/>
            <person name="Pang J."/>
            <person name="Liu Y."/>
            <person name="Luo S."/>
            <person name="Meng S."/>
            <person name="Qian L."/>
            <person name="Wei D."/>
            <person name="Dai S."/>
            <person name="Zhou R."/>
        </authorList>
    </citation>
    <scope>NUCLEOTIDE SEQUENCE [LARGE SCALE GENOMIC DNA]</scope>
    <source>
        <strain evidence="1">BV-YZ2020</strain>
    </source>
</reference>
<sequence>MVGQQNIVAPSTFTGDQLYMDTSDSGPRVHTDSSSSEHVVSPDMTWDKEVQSEPKWNDLVLGVGDAFDLQFNYMDNFSADDPFAPGQTNNLSPLQDMFMYLQ</sequence>
<dbReference type="Proteomes" id="UP000828941">
    <property type="component" value="Chromosome 5"/>
</dbReference>
<comment type="caution">
    <text evidence="1">The sequence shown here is derived from an EMBL/GenBank/DDBJ whole genome shotgun (WGS) entry which is preliminary data.</text>
</comment>
<keyword evidence="2" id="KW-1185">Reference proteome</keyword>
<organism evidence="1 2">
    <name type="scientific">Bauhinia variegata</name>
    <name type="common">Purple orchid tree</name>
    <name type="synonym">Phanera variegata</name>
    <dbReference type="NCBI Taxonomy" id="167791"/>
    <lineage>
        <taxon>Eukaryota</taxon>
        <taxon>Viridiplantae</taxon>
        <taxon>Streptophyta</taxon>
        <taxon>Embryophyta</taxon>
        <taxon>Tracheophyta</taxon>
        <taxon>Spermatophyta</taxon>
        <taxon>Magnoliopsida</taxon>
        <taxon>eudicotyledons</taxon>
        <taxon>Gunneridae</taxon>
        <taxon>Pentapetalae</taxon>
        <taxon>rosids</taxon>
        <taxon>fabids</taxon>
        <taxon>Fabales</taxon>
        <taxon>Fabaceae</taxon>
        <taxon>Cercidoideae</taxon>
        <taxon>Cercideae</taxon>
        <taxon>Bauhiniinae</taxon>
        <taxon>Bauhinia</taxon>
    </lineage>
</organism>
<evidence type="ECO:0000313" key="2">
    <source>
        <dbReference type="Proteomes" id="UP000828941"/>
    </source>
</evidence>